<dbReference type="InterPro" id="IPR012664">
    <property type="entry name" value="CHP02452"/>
</dbReference>
<gene>
    <name evidence="3" type="ORF">BS47DRAFT_1344625</name>
</gene>
<dbReference type="PANTHER" id="PTHR35596:SF1">
    <property type="entry name" value="MICROBIAL-TYPE PARG CATALYTIC DOMAIN-CONTAINING PROTEIN"/>
    <property type="match status" value="1"/>
</dbReference>
<keyword evidence="4" id="KW-1185">Reference proteome</keyword>
<feature type="compositionally biased region" description="Basic and acidic residues" evidence="1">
    <location>
        <begin position="23"/>
        <end position="32"/>
    </location>
</feature>
<dbReference type="PANTHER" id="PTHR35596">
    <property type="entry name" value="DUF2263 DOMAIN-CONTAINING PROTEIN"/>
    <property type="match status" value="1"/>
</dbReference>
<comment type="caution">
    <text evidence="3">The sequence shown here is derived from an EMBL/GenBank/DDBJ whole genome shotgun (WGS) entry which is preliminary data.</text>
</comment>
<dbReference type="InterPro" id="IPR043472">
    <property type="entry name" value="Macro_dom-like"/>
</dbReference>
<dbReference type="AlphaFoldDB" id="A0A9P6DSC7"/>
<evidence type="ECO:0000313" key="3">
    <source>
        <dbReference type="EMBL" id="KAF9513096.1"/>
    </source>
</evidence>
<evidence type="ECO:0000313" key="4">
    <source>
        <dbReference type="Proteomes" id="UP000886523"/>
    </source>
</evidence>
<protein>
    <recommendedName>
        <fullName evidence="2">Microbial-type PARG catalytic domain-containing protein</fullName>
    </recommendedName>
</protein>
<dbReference type="EMBL" id="MU128977">
    <property type="protein sequence ID" value="KAF9513096.1"/>
    <property type="molecule type" value="Genomic_DNA"/>
</dbReference>
<name>A0A9P6DSC7_9AGAM</name>
<dbReference type="Proteomes" id="UP000886523">
    <property type="component" value="Unassembled WGS sequence"/>
</dbReference>
<evidence type="ECO:0000259" key="2">
    <source>
        <dbReference type="Pfam" id="PF10021"/>
    </source>
</evidence>
<dbReference type="NCBIfam" id="TIGR02452">
    <property type="entry name" value="TIGR02452 family protein"/>
    <property type="match status" value="1"/>
</dbReference>
<feature type="region of interest" description="Disordered" evidence="1">
    <location>
        <begin position="1"/>
        <end position="32"/>
    </location>
</feature>
<feature type="domain" description="Microbial-type PARG catalytic" evidence="2">
    <location>
        <begin position="38"/>
        <end position="195"/>
    </location>
</feature>
<evidence type="ECO:0000256" key="1">
    <source>
        <dbReference type="SAM" id="MobiDB-lite"/>
    </source>
</evidence>
<reference evidence="3" key="1">
    <citation type="journal article" date="2020" name="Nat. Commun.">
        <title>Large-scale genome sequencing of mycorrhizal fungi provides insights into the early evolution of symbiotic traits.</title>
        <authorList>
            <person name="Miyauchi S."/>
            <person name="Kiss E."/>
            <person name="Kuo A."/>
            <person name="Drula E."/>
            <person name="Kohler A."/>
            <person name="Sanchez-Garcia M."/>
            <person name="Morin E."/>
            <person name="Andreopoulos B."/>
            <person name="Barry K.W."/>
            <person name="Bonito G."/>
            <person name="Buee M."/>
            <person name="Carver A."/>
            <person name="Chen C."/>
            <person name="Cichocki N."/>
            <person name="Clum A."/>
            <person name="Culley D."/>
            <person name="Crous P.W."/>
            <person name="Fauchery L."/>
            <person name="Girlanda M."/>
            <person name="Hayes R.D."/>
            <person name="Keri Z."/>
            <person name="LaButti K."/>
            <person name="Lipzen A."/>
            <person name="Lombard V."/>
            <person name="Magnuson J."/>
            <person name="Maillard F."/>
            <person name="Murat C."/>
            <person name="Nolan M."/>
            <person name="Ohm R.A."/>
            <person name="Pangilinan J."/>
            <person name="Pereira M.F."/>
            <person name="Perotto S."/>
            <person name="Peter M."/>
            <person name="Pfister S."/>
            <person name="Riley R."/>
            <person name="Sitrit Y."/>
            <person name="Stielow J.B."/>
            <person name="Szollosi G."/>
            <person name="Zifcakova L."/>
            <person name="Stursova M."/>
            <person name="Spatafora J.W."/>
            <person name="Tedersoo L."/>
            <person name="Vaario L.M."/>
            <person name="Yamada A."/>
            <person name="Yan M."/>
            <person name="Wang P."/>
            <person name="Xu J."/>
            <person name="Bruns T."/>
            <person name="Baldrian P."/>
            <person name="Vilgalys R."/>
            <person name="Dunand C."/>
            <person name="Henrissat B."/>
            <person name="Grigoriev I.V."/>
            <person name="Hibbett D."/>
            <person name="Nagy L.G."/>
            <person name="Martin F.M."/>
        </authorList>
    </citation>
    <scope>NUCLEOTIDE SEQUENCE</scope>
    <source>
        <strain evidence="3">UP504</strain>
    </source>
</reference>
<dbReference type="SUPFAM" id="SSF52949">
    <property type="entry name" value="Macro domain-like"/>
    <property type="match status" value="1"/>
</dbReference>
<organism evidence="3 4">
    <name type="scientific">Hydnum rufescens UP504</name>
    <dbReference type="NCBI Taxonomy" id="1448309"/>
    <lineage>
        <taxon>Eukaryota</taxon>
        <taxon>Fungi</taxon>
        <taxon>Dikarya</taxon>
        <taxon>Basidiomycota</taxon>
        <taxon>Agaricomycotina</taxon>
        <taxon>Agaricomycetes</taxon>
        <taxon>Cantharellales</taxon>
        <taxon>Hydnaceae</taxon>
        <taxon>Hydnum</taxon>
    </lineage>
</organism>
<accession>A0A9P6DSC7</accession>
<dbReference type="Pfam" id="PF10021">
    <property type="entry name" value="PARG_cat_microb"/>
    <property type="match status" value="1"/>
</dbReference>
<dbReference type="PIRSF" id="PIRSF014899">
    <property type="entry name" value="UCP014899"/>
    <property type="match status" value="1"/>
</dbReference>
<dbReference type="Gene3D" id="3.40.220.10">
    <property type="entry name" value="Leucine Aminopeptidase, subunit E, domain 1"/>
    <property type="match status" value="1"/>
</dbReference>
<proteinExistence type="predicted"/>
<dbReference type="OrthoDB" id="9985428at2759"/>
<dbReference type="InterPro" id="IPR019261">
    <property type="entry name" value="PARG_cat_microbial"/>
</dbReference>
<sequence>MSTLYNHLPRSVTRQRSQPRPPRTREEEEARERRRQIAEETLRDISNGYYYTEDGTKYGFIETQQYGQTNTIYVAPDDRDIGHWRNPTRPIRYPSDPPVPATVSIVLSSTLKAIHYLNRSANVGVLNFANAVQPGGGFVSGAEAQEEHLARSSNLHTMLTSNEGTEFYVHHLNTETDGFHTHAMIYAPVVIFIRDDSGRLVAPSKASVISCAAVNRAEVRKYFQEGPEVEAEVEATMRERMGRILRLFEECGDRHLILGSFGTGAFQNSVSMIAKIWADLLVGDNARFNKSFQQVIFAIKDPTTFEEFKEEFGRRVVTVPVSDQEVFEEN</sequence>